<name>A0A9W8JQB0_9AGAR</name>
<dbReference type="AlphaFoldDB" id="A0A9W8JQB0"/>
<feature type="signal peptide" evidence="6">
    <location>
        <begin position="1"/>
        <end position="23"/>
    </location>
</feature>
<organism evidence="7 8">
    <name type="scientific">Candolleomyces eurysporus</name>
    <dbReference type="NCBI Taxonomy" id="2828524"/>
    <lineage>
        <taxon>Eukaryota</taxon>
        <taxon>Fungi</taxon>
        <taxon>Dikarya</taxon>
        <taxon>Basidiomycota</taxon>
        <taxon>Agaricomycotina</taxon>
        <taxon>Agaricomycetes</taxon>
        <taxon>Agaricomycetidae</taxon>
        <taxon>Agaricales</taxon>
        <taxon>Agaricineae</taxon>
        <taxon>Psathyrellaceae</taxon>
        <taxon>Candolleomyces</taxon>
    </lineage>
</organism>
<comment type="caution">
    <text evidence="7">The sequence shown here is derived from an EMBL/GenBank/DDBJ whole genome shotgun (WGS) entry which is preliminary data.</text>
</comment>
<dbReference type="OrthoDB" id="4225815at2759"/>
<evidence type="ECO:0000256" key="6">
    <source>
        <dbReference type="RuleBase" id="RU365009"/>
    </source>
</evidence>
<reference evidence="7" key="1">
    <citation type="submission" date="2022-06" db="EMBL/GenBank/DDBJ databases">
        <title>Genome Sequence of Candolleomyces eurysporus.</title>
        <authorList>
            <person name="Buettner E."/>
        </authorList>
    </citation>
    <scope>NUCLEOTIDE SEQUENCE</scope>
    <source>
        <strain evidence="7">VTCC 930004</strain>
    </source>
</reference>
<feature type="non-terminal residue" evidence="7">
    <location>
        <position position="1"/>
    </location>
</feature>
<dbReference type="EMBL" id="JANBPK010000006">
    <property type="protein sequence ID" value="KAJ2936989.1"/>
    <property type="molecule type" value="Genomic_DNA"/>
</dbReference>
<dbReference type="InterPro" id="IPR001338">
    <property type="entry name" value="Class_I_Hydrophobin"/>
</dbReference>
<keyword evidence="4 6" id="KW-0964">Secreted</keyword>
<gene>
    <name evidence="7" type="ORF">H1R20_g107</name>
</gene>
<keyword evidence="5 6" id="KW-1015">Disulfide bond</keyword>
<evidence type="ECO:0000313" key="7">
    <source>
        <dbReference type="EMBL" id="KAJ2936989.1"/>
    </source>
</evidence>
<keyword evidence="8" id="KW-1185">Reference proteome</keyword>
<dbReference type="Pfam" id="PF01185">
    <property type="entry name" value="Hydrophobin"/>
    <property type="match status" value="1"/>
</dbReference>
<dbReference type="GO" id="GO:0009277">
    <property type="term" value="C:fungal-type cell wall"/>
    <property type="evidence" value="ECO:0007669"/>
    <property type="project" value="InterPro"/>
</dbReference>
<comment type="similarity">
    <text evidence="2 6">Belongs to the fungal hydrophobin family.</text>
</comment>
<evidence type="ECO:0000256" key="2">
    <source>
        <dbReference type="ARBA" id="ARBA00010446"/>
    </source>
</evidence>
<evidence type="ECO:0000256" key="4">
    <source>
        <dbReference type="ARBA" id="ARBA00022525"/>
    </source>
</evidence>
<evidence type="ECO:0000313" key="8">
    <source>
        <dbReference type="Proteomes" id="UP001140091"/>
    </source>
</evidence>
<evidence type="ECO:0000256" key="1">
    <source>
        <dbReference type="ARBA" id="ARBA00004191"/>
    </source>
</evidence>
<dbReference type="SMART" id="SM00075">
    <property type="entry name" value="HYDRO"/>
    <property type="match status" value="1"/>
</dbReference>
<sequence>MMLYRVAAVFTILFMAVFGSASAIVARTEPDPPLPECAANTGPIQCCESVQNNLSGSLLNLLLGILPIGVPIALPIGITCSPVLSVLQGTQCEGQTVCCSNNNFNGVVNLGCSPISIL</sequence>
<proteinExistence type="inferred from homology"/>
<keyword evidence="3 6" id="KW-0134">Cell wall</keyword>
<keyword evidence="6" id="KW-0732">Signal</keyword>
<protein>
    <recommendedName>
        <fullName evidence="6">Hydrophobin</fullName>
    </recommendedName>
</protein>
<evidence type="ECO:0000256" key="3">
    <source>
        <dbReference type="ARBA" id="ARBA00022512"/>
    </source>
</evidence>
<dbReference type="GO" id="GO:0005199">
    <property type="term" value="F:structural constituent of cell wall"/>
    <property type="evidence" value="ECO:0007669"/>
    <property type="project" value="InterPro"/>
</dbReference>
<evidence type="ECO:0000256" key="5">
    <source>
        <dbReference type="ARBA" id="ARBA00023157"/>
    </source>
</evidence>
<comment type="subcellular location">
    <subcellularLocation>
        <location evidence="1 6">Secreted</location>
        <location evidence="1 6">Cell wall</location>
    </subcellularLocation>
</comment>
<feature type="chain" id="PRO_5041021488" description="Hydrophobin" evidence="6">
    <location>
        <begin position="24"/>
        <end position="118"/>
    </location>
</feature>
<dbReference type="CDD" id="cd23507">
    <property type="entry name" value="hydrophobin_I"/>
    <property type="match status" value="1"/>
</dbReference>
<accession>A0A9W8JQB0</accession>
<dbReference type="Proteomes" id="UP001140091">
    <property type="component" value="Unassembled WGS sequence"/>
</dbReference>